<evidence type="ECO:0000256" key="3">
    <source>
        <dbReference type="ARBA" id="ARBA00019048"/>
    </source>
</evidence>
<feature type="domain" description="Nucleotidyl transferase" evidence="9">
    <location>
        <begin position="12"/>
        <end position="267"/>
    </location>
</feature>
<evidence type="ECO:0000256" key="7">
    <source>
        <dbReference type="ARBA" id="ARBA00048128"/>
    </source>
</evidence>
<dbReference type="CDD" id="cd02541">
    <property type="entry name" value="UGPase_prokaryotic"/>
    <property type="match status" value="1"/>
</dbReference>
<dbReference type="Gene3D" id="3.90.550.10">
    <property type="entry name" value="Spore Coat Polysaccharide Biosynthesis Protein SpsA, Chain A"/>
    <property type="match status" value="1"/>
</dbReference>
<evidence type="ECO:0000256" key="1">
    <source>
        <dbReference type="ARBA" id="ARBA00006890"/>
    </source>
</evidence>
<evidence type="ECO:0000256" key="2">
    <source>
        <dbReference type="ARBA" id="ARBA00012415"/>
    </source>
</evidence>
<dbReference type="InterPro" id="IPR005835">
    <property type="entry name" value="NTP_transferase_dom"/>
</dbReference>
<dbReference type="GO" id="GO:0016779">
    <property type="term" value="F:nucleotidyltransferase activity"/>
    <property type="evidence" value="ECO:0007669"/>
    <property type="project" value="UniProtKB-KW"/>
</dbReference>
<comment type="function">
    <text evidence="6">May play a role in stationary phase survival.</text>
</comment>
<dbReference type="NCBIfam" id="TIGR01099">
    <property type="entry name" value="galU"/>
    <property type="match status" value="1"/>
</dbReference>
<keyword evidence="5 8" id="KW-0548">Nucleotidyltransferase</keyword>
<proteinExistence type="inferred from homology"/>
<dbReference type="Pfam" id="PF00483">
    <property type="entry name" value="NTP_transferase"/>
    <property type="match status" value="1"/>
</dbReference>
<accession>A0ABN4HR66</accession>
<dbReference type="RefSeq" id="WP_048875369.1">
    <property type="nucleotide sequence ID" value="NZ_CP011126.1"/>
</dbReference>
<keyword evidence="11" id="KW-1185">Reference proteome</keyword>
<dbReference type="SUPFAM" id="SSF53448">
    <property type="entry name" value="Nucleotide-diphospho-sugar transferases"/>
    <property type="match status" value="1"/>
</dbReference>
<evidence type="ECO:0000256" key="5">
    <source>
        <dbReference type="ARBA" id="ARBA00022695"/>
    </source>
</evidence>
<evidence type="ECO:0000259" key="9">
    <source>
        <dbReference type="Pfam" id="PF00483"/>
    </source>
</evidence>
<comment type="similarity">
    <text evidence="1 8">Belongs to the UDPGP type 2 family.</text>
</comment>
<dbReference type="EC" id="2.7.7.9" evidence="2 8"/>
<dbReference type="InterPro" id="IPR005771">
    <property type="entry name" value="GalU_uridylyltTrfase_bac/arc"/>
</dbReference>
<evidence type="ECO:0000256" key="6">
    <source>
        <dbReference type="ARBA" id="ARBA00037294"/>
    </source>
</evidence>
<comment type="catalytic activity">
    <reaction evidence="7 8">
        <text>alpha-D-glucose 1-phosphate + UTP + H(+) = UDP-alpha-D-glucose + diphosphate</text>
        <dbReference type="Rhea" id="RHEA:19889"/>
        <dbReference type="ChEBI" id="CHEBI:15378"/>
        <dbReference type="ChEBI" id="CHEBI:33019"/>
        <dbReference type="ChEBI" id="CHEBI:46398"/>
        <dbReference type="ChEBI" id="CHEBI:58601"/>
        <dbReference type="ChEBI" id="CHEBI:58885"/>
        <dbReference type="EC" id="2.7.7.9"/>
    </reaction>
</comment>
<organism evidence="10 11">
    <name type="scientific">Candidatus Coxiella mudrowiae</name>
    <dbReference type="NCBI Taxonomy" id="2054173"/>
    <lineage>
        <taxon>Bacteria</taxon>
        <taxon>Pseudomonadati</taxon>
        <taxon>Pseudomonadota</taxon>
        <taxon>Gammaproteobacteria</taxon>
        <taxon>Legionellales</taxon>
        <taxon>Coxiellaceae</taxon>
        <taxon>Coxiella</taxon>
    </lineage>
</organism>
<name>A0ABN4HR66_9COXI</name>
<evidence type="ECO:0000313" key="11">
    <source>
        <dbReference type="Proteomes" id="UP000063965"/>
    </source>
</evidence>
<sequence length="293" mass="32917">MKKITTAVFPVAGLGTRFLPVTKAGPKEMLPIVDKPIIQYAVEEAIRAGITHLVFVTSSSKRAIEDYFDSNYELEMRLQSERKFNALKLVQNILPKEASISYVRQSHPLGLGDAVLSARHVVGDQHFAVLLPDDIIDCGEKSCLQLMTNIYEKYDANVIAVEHVEAEEVDKYGIVSVREDQGVKRITGMIEKPPIRRAPSDLAVTGRYILSPGIFKYLDMIEHGIGGEIQLTDAIVKLIQEELVIAYPFEGRRYDCGSRLGFLQATIAYALERNEFKEPLRAYLLELLTLEYV</sequence>
<keyword evidence="4 8" id="KW-0808">Transferase</keyword>
<gene>
    <name evidence="10" type="primary">galU</name>
    <name evidence="10" type="ORF">CleRT_10600</name>
</gene>
<evidence type="ECO:0000313" key="10">
    <source>
        <dbReference type="EMBL" id="AKQ33736.1"/>
    </source>
</evidence>
<evidence type="ECO:0000256" key="8">
    <source>
        <dbReference type="RuleBase" id="RU361259"/>
    </source>
</evidence>
<dbReference type="InterPro" id="IPR029044">
    <property type="entry name" value="Nucleotide-diphossugar_trans"/>
</dbReference>
<evidence type="ECO:0000256" key="4">
    <source>
        <dbReference type="ARBA" id="ARBA00022679"/>
    </source>
</evidence>
<reference evidence="10 11" key="1">
    <citation type="journal article" date="2015" name="Genome Biol. Evol.">
        <title>Distinctive Genome Reduction Rates Revealed by Genomic Analyses of Two Coxiella-Like Endosymbionts in Ticks.</title>
        <authorList>
            <person name="Gottlieb Y."/>
            <person name="Lalzar I."/>
            <person name="Klasson L."/>
        </authorList>
    </citation>
    <scope>NUCLEOTIDE SEQUENCE [LARGE SCALE GENOMIC DNA]</scope>
    <source>
        <strain evidence="10 11">CRt</strain>
    </source>
</reference>
<dbReference type="EMBL" id="CP011126">
    <property type="protein sequence ID" value="AKQ33736.1"/>
    <property type="molecule type" value="Genomic_DNA"/>
</dbReference>
<protein>
    <recommendedName>
        <fullName evidence="3 8">UTP--glucose-1-phosphate uridylyltransferase</fullName>
        <ecNumber evidence="2 8">2.7.7.9</ecNumber>
    </recommendedName>
    <alternativeName>
        <fullName evidence="8">UDP-glucose pyrophosphorylase</fullName>
    </alternativeName>
</protein>
<dbReference type="Proteomes" id="UP000063965">
    <property type="component" value="Chromosome"/>
</dbReference>
<dbReference type="PANTHER" id="PTHR43197:SF1">
    <property type="entry name" value="UTP--GLUCOSE-1-PHOSPHATE URIDYLYLTRANSFERASE"/>
    <property type="match status" value="1"/>
</dbReference>
<dbReference type="PANTHER" id="PTHR43197">
    <property type="entry name" value="UTP--GLUCOSE-1-PHOSPHATE URIDYLYLTRANSFERASE"/>
    <property type="match status" value="1"/>
</dbReference>